<organism evidence="3 4">
    <name type="scientific">Sterolibacterium denitrificans</name>
    <dbReference type="NCBI Taxonomy" id="157592"/>
    <lineage>
        <taxon>Bacteria</taxon>
        <taxon>Pseudomonadati</taxon>
        <taxon>Pseudomonadota</taxon>
        <taxon>Betaproteobacteria</taxon>
        <taxon>Nitrosomonadales</taxon>
        <taxon>Sterolibacteriaceae</taxon>
        <taxon>Sterolibacterium</taxon>
    </lineage>
</organism>
<dbReference type="SUPFAM" id="SSF53335">
    <property type="entry name" value="S-adenosyl-L-methionine-dependent methyltransferases"/>
    <property type="match status" value="1"/>
</dbReference>
<feature type="site" description="Interaction with substrate rRNA" evidence="1">
    <location>
        <position position="4"/>
    </location>
</feature>
<name>A0A7Z7HSH7_9PROT</name>
<dbReference type="GO" id="GO:0005829">
    <property type="term" value="C:cytosol"/>
    <property type="evidence" value="ECO:0007669"/>
    <property type="project" value="TreeGrafter"/>
</dbReference>
<keyword evidence="1" id="KW-0949">S-adenosyl-L-methionine</keyword>
<dbReference type="PANTHER" id="PTHR37426:SF1">
    <property type="entry name" value="RIBOSOMAL RNA LARGE SUBUNIT METHYLTRANSFERASE J"/>
    <property type="match status" value="1"/>
</dbReference>
<evidence type="ECO:0000313" key="3">
    <source>
        <dbReference type="EMBL" id="SMB28300.1"/>
    </source>
</evidence>
<keyword evidence="1" id="KW-0694">RNA-binding</keyword>
<evidence type="ECO:0000313" key="4">
    <source>
        <dbReference type="Proteomes" id="UP000242886"/>
    </source>
</evidence>
<feature type="binding site" evidence="1">
    <location>
        <position position="19"/>
    </location>
    <ligand>
        <name>S-adenosyl-L-methionine</name>
        <dbReference type="ChEBI" id="CHEBI:59789"/>
    </ligand>
</feature>
<dbReference type="InterPro" id="IPR029063">
    <property type="entry name" value="SAM-dependent_MTases_sf"/>
</dbReference>
<feature type="binding site" evidence="1">
    <location>
        <position position="118"/>
    </location>
    <ligand>
        <name>S-adenosyl-L-methionine</name>
        <dbReference type="ChEBI" id="CHEBI:59789"/>
    </ligand>
</feature>
<dbReference type="Gene3D" id="3.40.50.150">
    <property type="entry name" value="Vaccinia Virus protein VP39"/>
    <property type="match status" value="1"/>
</dbReference>
<dbReference type="Pfam" id="PF04378">
    <property type="entry name" value="RsmJ"/>
    <property type="match status" value="1"/>
</dbReference>
<comment type="catalytic activity">
    <reaction evidence="1">
        <text>adenosine(2030) in 23S rRNA + S-adenosyl-L-methionine = N(6)-methyladenosine(2030) in 23S rRNA + S-adenosyl-L-homocysteine + H(+)</text>
        <dbReference type="Rhea" id="RHEA:43736"/>
        <dbReference type="Rhea" id="RHEA-COMP:10668"/>
        <dbReference type="Rhea" id="RHEA-COMP:10669"/>
        <dbReference type="ChEBI" id="CHEBI:15378"/>
        <dbReference type="ChEBI" id="CHEBI:57856"/>
        <dbReference type="ChEBI" id="CHEBI:59789"/>
        <dbReference type="ChEBI" id="CHEBI:74411"/>
        <dbReference type="ChEBI" id="CHEBI:74449"/>
        <dbReference type="EC" id="2.1.1.266"/>
    </reaction>
</comment>
<dbReference type="InterPro" id="IPR007473">
    <property type="entry name" value="RlmJ"/>
</dbReference>
<keyword evidence="1" id="KW-0698">rRNA processing</keyword>
<dbReference type="PANTHER" id="PTHR37426">
    <property type="entry name" value="RIBOSOMAL RNA LARGE SUBUNIT METHYLTRANSFERASE J"/>
    <property type="match status" value="1"/>
</dbReference>
<comment type="function">
    <text evidence="1">Specifically methylates the adenine in position 2030 of 23S rRNA.</text>
</comment>
<dbReference type="GO" id="GO:0036307">
    <property type="term" value="F:23S rRNA (adenine(2030)-N(6))-methyltransferase activity"/>
    <property type="evidence" value="ECO:0007669"/>
    <property type="project" value="UniProtKB-UniRule"/>
</dbReference>
<sequence length="315" mass="34827">MLSYRHAFHAGNHADVLKHFVVTQLIQHLCQKDAPFWYIDTHAGAGRYALDSGYASKLKEYQGGIGRLWQRDDLPAPLAAYVDLVRRMNPDGELRNYPGSPWIAHALLREQDHLKLFELHSSDSQLLGQQFRSAGRRVQVQPVDGYGGLKALLPPAPRRALVLIDPAYEDKQEYRKVVEVLQDALHRFATGTYALWYPQLARHEARQLPEKLKALPLRNWLHVSLSIASADGGATSMPGTPGTTGTPGMIGSGMFIINPPWTLAATLEEVMPCLVALLGQDATAGYRLEQGETKPGATQPPTARERTGSRLAGRK</sequence>
<dbReference type="Proteomes" id="UP000242886">
    <property type="component" value="Chromosome SDENCHOL"/>
</dbReference>
<dbReference type="RefSeq" id="WP_154717091.1">
    <property type="nucleotide sequence ID" value="NZ_LT837803.1"/>
</dbReference>
<dbReference type="HAMAP" id="MF_00934">
    <property type="entry name" value="23SrRNA_methyltr_J"/>
    <property type="match status" value="1"/>
</dbReference>
<feature type="binding site" evidence="1">
    <location>
        <position position="42"/>
    </location>
    <ligand>
        <name>S-adenosyl-L-methionine</name>
        <dbReference type="ChEBI" id="CHEBI:59789"/>
    </ligand>
</feature>
<evidence type="ECO:0000256" key="2">
    <source>
        <dbReference type="SAM" id="MobiDB-lite"/>
    </source>
</evidence>
<protein>
    <recommendedName>
        <fullName evidence="1">Ribosomal RNA large subunit methyltransferase J</fullName>
        <ecNumber evidence="1">2.1.1.266</ecNumber>
    </recommendedName>
    <alternativeName>
        <fullName evidence="1">23S rRNA (adenine(2030)-N6)-methyltransferase</fullName>
    </alternativeName>
    <alternativeName>
        <fullName evidence="1">23S rRNA m6A2030 methyltransferase</fullName>
    </alternativeName>
</protein>
<reference evidence="3" key="1">
    <citation type="submission" date="2017-03" db="EMBL/GenBank/DDBJ databases">
        <authorList>
            <consortium name="AG Boll"/>
        </authorList>
    </citation>
    <scope>NUCLEOTIDE SEQUENCE [LARGE SCALE GENOMIC DNA]</scope>
    <source>
        <strain evidence="3">Chol</strain>
    </source>
</reference>
<proteinExistence type="inferred from homology"/>
<feature type="active site" description="Proton acceptor" evidence="1">
    <location>
        <position position="165"/>
    </location>
</feature>
<comment type="subunit">
    <text evidence="1">Monomer.</text>
</comment>
<dbReference type="AlphaFoldDB" id="A0A7Z7HSH7"/>
<dbReference type="EMBL" id="LT837803">
    <property type="protein sequence ID" value="SMB28300.1"/>
    <property type="molecule type" value="Genomic_DNA"/>
</dbReference>
<keyword evidence="4" id="KW-1185">Reference proteome</keyword>
<accession>A0A7Z7HSH7</accession>
<dbReference type="GO" id="GO:0003723">
    <property type="term" value="F:RNA binding"/>
    <property type="evidence" value="ECO:0007669"/>
    <property type="project" value="UniProtKB-UniRule"/>
</dbReference>
<keyword evidence="1 3" id="KW-0489">Methyltransferase</keyword>
<feature type="binding site" evidence="1">
    <location>
        <position position="165"/>
    </location>
    <ligand>
        <name>S-adenosyl-L-methionine</name>
        <dbReference type="ChEBI" id="CHEBI:59789"/>
    </ligand>
</feature>
<dbReference type="EC" id="2.1.1.266" evidence="1"/>
<comment type="similarity">
    <text evidence="1">Belongs to the RlmJ family.</text>
</comment>
<feature type="binding site" evidence="1">
    <location>
        <begin position="144"/>
        <end position="145"/>
    </location>
    <ligand>
        <name>S-adenosyl-L-methionine</name>
        <dbReference type="ChEBI" id="CHEBI:59789"/>
    </ligand>
</feature>
<feature type="binding site" evidence="1">
    <location>
        <position position="100"/>
    </location>
    <ligand>
        <name>S-adenosyl-L-methionine</name>
        <dbReference type="ChEBI" id="CHEBI:59789"/>
    </ligand>
</feature>
<dbReference type="GO" id="GO:0070475">
    <property type="term" value="P:rRNA base methylation"/>
    <property type="evidence" value="ECO:0007669"/>
    <property type="project" value="UniProtKB-UniRule"/>
</dbReference>
<feature type="region of interest" description="Disordered" evidence="2">
    <location>
        <begin position="289"/>
        <end position="315"/>
    </location>
</feature>
<keyword evidence="1 3" id="KW-0808">Transferase</keyword>
<gene>
    <name evidence="1 3" type="primary">rlmJ</name>
    <name evidence="3" type="ORF">SDENCHOL_20608</name>
</gene>
<evidence type="ECO:0000256" key="1">
    <source>
        <dbReference type="HAMAP-Rule" id="MF_00934"/>
    </source>
</evidence>